<dbReference type="Gene3D" id="3.90.180.10">
    <property type="entry name" value="Medium-chain alcohol dehydrogenases, catalytic domain"/>
    <property type="match status" value="1"/>
</dbReference>
<evidence type="ECO:0000259" key="3">
    <source>
        <dbReference type="SMART" id="SM00829"/>
    </source>
</evidence>
<accession>A0ABR2UZ40</accession>
<keyword evidence="2" id="KW-0560">Oxidoreductase</keyword>
<dbReference type="InterPro" id="IPR047122">
    <property type="entry name" value="Trans-enoyl_RdTase-like"/>
</dbReference>
<reference evidence="4 5" key="1">
    <citation type="journal article" date="2024" name="J. Plant Pathol.">
        <title>Sequence and assembly of the genome of Seiridium unicorne, isolate CBS 538.82, causal agent of cypress canker disease.</title>
        <authorList>
            <person name="Scali E."/>
            <person name="Rocca G.D."/>
            <person name="Danti R."/>
            <person name="Garbelotto M."/>
            <person name="Barberini S."/>
            <person name="Baroncelli R."/>
            <person name="Emiliani G."/>
        </authorList>
    </citation>
    <scope>NUCLEOTIDE SEQUENCE [LARGE SCALE GENOMIC DNA]</scope>
    <source>
        <strain evidence="4 5">BM-138-508</strain>
    </source>
</reference>
<evidence type="ECO:0000313" key="4">
    <source>
        <dbReference type="EMBL" id="KAK9419546.1"/>
    </source>
</evidence>
<evidence type="ECO:0000313" key="5">
    <source>
        <dbReference type="Proteomes" id="UP001408356"/>
    </source>
</evidence>
<dbReference type="Proteomes" id="UP001408356">
    <property type="component" value="Unassembled WGS sequence"/>
</dbReference>
<dbReference type="InterPro" id="IPR011032">
    <property type="entry name" value="GroES-like_sf"/>
</dbReference>
<dbReference type="SUPFAM" id="SSF50129">
    <property type="entry name" value="GroES-like"/>
    <property type="match status" value="1"/>
</dbReference>
<dbReference type="InterPro" id="IPR013149">
    <property type="entry name" value="ADH-like_C"/>
</dbReference>
<comment type="caution">
    <text evidence="4">The sequence shown here is derived from an EMBL/GenBank/DDBJ whole genome shotgun (WGS) entry which is preliminary data.</text>
</comment>
<dbReference type="SUPFAM" id="SSF51735">
    <property type="entry name" value="NAD(P)-binding Rossmann-fold domains"/>
    <property type="match status" value="1"/>
</dbReference>
<dbReference type="Pfam" id="PF00107">
    <property type="entry name" value="ADH_zinc_N"/>
    <property type="match status" value="1"/>
</dbReference>
<dbReference type="PANTHER" id="PTHR45348">
    <property type="entry name" value="HYPOTHETICAL OXIDOREDUCTASE (EUROFUNG)"/>
    <property type="match status" value="1"/>
</dbReference>
<feature type="domain" description="Enoyl reductase (ER)" evidence="3">
    <location>
        <begin position="17"/>
        <end position="348"/>
    </location>
</feature>
<dbReference type="EMBL" id="JARVKF010000310">
    <property type="protein sequence ID" value="KAK9419546.1"/>
    <property type="molecule type" value="Genomic_DNA"/>
</dbReference>
<comment type="similarity">
    <text evidence="1">Belongs to the zinc-containing alcohol dehydrogenase family.</text>
</comment>
<dbReference type="PANTHER" id="PTHR45348:SF7">
    <property type="entry name" value="ZINC BINDING OXIDOREDUCTASE, PUTATIVE-RELATED"/>
    <property type="match status" value="1"/>
</dbReference>
<evidence type="ECO:0000256" key="1">
    <source>
        <dbReference type="ARBA" id="ARBA00008072"/>
    </source>
</evidence>
<dbReference type="SMART" id="SM00829">
    <property type="entry name" value="PKS_ER"/>
    <property type="match status" value="1"/>
</dbReference>
<keyword evidence="5" id="KW-1185">Reference proteome</keyword>
<name>A0ABR2UZ40_9PEZI</name>
<proteinExistence type="inferred from homology"/>
<organism evidence="4 5">
    <name type="scientific">Seiridium unicorne</name>
    <dbReference type="NCBI Taxonomy" id="138068"/>
    <lineage>
        <taxon>Eukaryota</taxon>
        <taxon>Fungi</taxon>
        <taxon>Dikarya</taxon>
        <taxon>Ascomycota</taxon>
        <taxon>Pezizomycotina</taxon>
        <taxon>Sordariomycetes</taxon>
        <taxon>Xylariomycetidae</taxon>
        <taxon>Amphisphaeriales</taxon>
        <taxon>Sporocadaceae</taxon>
        <taxon>Seiridium</taxon>
    </lineage>
</organism>
<dbReference type="Gene3D" id="3.40.50.720">
    <property type="entry name" value="NAD(P)-binding Rossmann-like Domain"/>
    <property type="match status" value="1"/>
</dbReference>
<dbReference type="InterPro" id="IPR020843">
    <property type="entry name" value="ER"/>
</dbReference>
<dbReference type="InterPro" id="IPR036291">
    <property type="entry name" value="NAD(P)-bd_dom_sf"/>
</dbReference>
<dbReference type="CDD" id="cd08249">
    <property type="entry name" value="enoyl_reductase_like"/>
    <property type="match status" value="1"/>
</dbReference>
<protein>
    <submittedName>
        <fullName evidence="4">Alcohol dehydrogenase</fullName>
    </submittedName>
</protein>
<sequence length="353" mass="37185">MASTKSNGAALYVNEDGSNRVVRYMPKPEPGAGEITVEVQYSGCNIADVDHAMLGINSTVMGYDFMGKVCTAGPGSPFAVGDLVAGYTPTGIGRPAKYGAHQPFLVAPEDQAWRVPHNVPHSHAAALTVVVATAADALYNAFEFPFPGDKTLEEFKSGPLLIWGGSTSVGIAIIQLARASGAHPIFVTASPKRHDLLKSLGAAQCFDYSDPDVIAKITAAVNDVKAGSIVHAADCTGSPEAAQKVAAIASEQAKLVSLRGQQDGRFTRPFGNKSRDIELHLPAIDRRALIPAQPAQQARMWKGLEWAVHNYGSAFSMPSVSVFGGTAEDALDKVRAVAEGGNFGRLVLKHPLA</sequence>
<gene>
    <name evidence="4" type="ORF">SUNI508_07282</name>
</gene>
<dbReference type="InterPro" id="IPR013154">
    <property type="entry name" value="ADH-like_N"/>
</dbReference>
<dbReference type="Pfam" id="PF08240">
    <property type="entry name" value="ADH_N"/>
    <property type="match status" value="1"/>
</dbReference>
<evidence type="ECO:0000256" key="2">
    <source>
        <dbReference type="ARBA" id="ARBA00023002"/>
    </source>
</evidence>